<dbReference type="KEGG" id="lpan:LPMP_203270"/>
<feature type="repeat" description="ANK" evidence="3">
    <location>
        <begin position="68"/>
        <end position="100"/>
    </location>
</feature>
<keyword evidence="6" id="KW-1185">Reference proteome</keyword>
<dbReference type="InterPro" id="IPR036770">
    <property type="entry name" value="Ankyrin_rpt-contain_sf"/>
</dbReference>
<dbReference type="VEuPathDB" id="TriTrypDB:LPMP_203270"/>
<dbReference type="eggNOG" id="KOG4177">
    <property type="taxonomic scope" value="Eukaryota"/>
</dbReference>
<evidence type="ECO:0000313" key="5">
    <source>
        <dbReference type="EMBL" id="AIN97822.1"/>
    </source>
</evidence>
<keyword evidence="2 3" id="KW-0040">ANK repeat</keyword>
<proteinExistence type="predicted"/>
<evidence type="ECO:0000256" key="4">
    <source>
        <dbReference type="SAM" id="MobiDB-lite"/>
    </source>
</evidence>
<dbReference type="Gene3D" id="1.25.40.20">
    <property type="entry name" value="Ankyrin repeat-containing domain"/>
    <property type="match status" value="1"/>
</dbReference>
<dbReference type="EMBL" id="CP009389">
    <property type="protein sequence ID" value="AIN97822.1"/>
    <property type="molecule type" value="Genomic_DNA"/>
</dbReference>
<gene>
    <name evidence="5" type="ORF">LPMP_203270</name>
</gene>
<dbReference type="VEuPathDB" id="TriTrypDB:LPAL13_200039100"/>
<feature type="compositionally biased region" description="Low complexity" evidence="4">
    <location>
        <begin position="302"/>
        <end position="314"/>
    </location>
</feature>
<name>A0A088RP02_LEIPA</name>
<sequence>MSLEDVILSNDVAGVRAFVNAAANNAVNAVNREGYVPLYFACMKLSVSLPVIEELVRLGAAVDGKGADGETPLYISVYNHRLDVVKYLIACKADVNAVNGPHRETALHVAARCGFADILSCLLSSGAGLNVRNARQETPLYAAAQAGRHDTVYLLLKSDANTSLSNEDGKTPLYIASEKEYKHVVVLFKASHDDLTLAKSLADSEWRLRPEPMMSSDQILDKAAADQQFAAAVRRRSSAGAPAPDTKPMEVVEIKVPEPKVRRHNPLTGESYGPCRTLEEVGYDSPPPIPTELQNRPPARLSRVGGTSMVVGTGTEEGGREPIRIDLIGGDVFKYYAPSKK</sequence>
<dbReference type="Proteomes" id="UP000063063">
    <property type="component" value="Chromosome 20"/>
</dbReference>
<dbReference type="PROSITE" id="PS50088">
    <property type="entry name" value="ANK_REPEAT"/>
    <property type="match status" value="3"/>
</dbReference>
<evidence type="ECO:0000256" key="1">
    <source>
        <dbReference type="ARBA" id="ARBA00022737"/>
    </source>
</evidence>
<evidence type="ECO:0000313" key="6">
    <source>
        <dbReference type="Proteomes" id="UP000063063"/>
    </source>
</evidence>
<organism evidence="5 6">
    <name type="scientific">Leishmania panamensis</name>
    <dbReference type="NCBI Taxonomy" id="5679"/>
    <lineage>
        <taxon>Eukaryota</taxon>
        <taxon>Discoba</taxon>
        <taxon>Euglenozoa</taxon>
        <taxon>Kinetoplastea</taxon>
        <taxon>Metakinetoplastina</taxon>
        <taxon>Trypanosomatida</taxon>
        <taxon>Trypanosomatidae</taxon>
        <taxon>Leishmaniinae</taxon>
        <taxon>Leishmania</taxon>
        <taxon>Leishmania guyanensis species complex</taxon>
    </lineage>
</organism>
<protein>
    <submittedName>
        <fullName evidence="5">Uncharacterized protein</fullName>
    </submittedName>
</protein>
<feature type="region of interest" description="Disordered" evidence="4">
    <location>
        <begin position="286"/>
        <end position="321"/>
    </location>
</feature>
<dbReference type="InterPro" id="IPR002110">
    <property type="entry name" value="Ankyrin_rpt"/>
</dbReference>
<dbReference type="InterPro" id="IPR050745">
    <property type="entry name" value="Multifunctional_regulatory"/>
</dbReference>
<dbReference type="GeneID" id="22574538"/>
<dbReference type="AlphaFoldDB" id="A0A088RP02"/>
<dbReference type="Pfam" id="PF12796">
    <property type="entry name" value="Ank_2"/>
    <property type="match status" value="2"/>
</dbReference>
<evidence type="ECO:0000256" key="3">
    <source>
        <dbReference type="PROSITE-ProRule" id="PRU00023"/>
    </source>
</evidence>
<dbReference type="SMART" id="SM00248">
    <property type="entry name" value="ANK"/>
    <property type="match status" value="5"/>
</dbReference>
<dbReference type="PANTHER" id="PTHR24189">
    <property type="entry name" value="MYOTROPHIN"/>
    <property type="match status" value="1"/>
</dbReference>
<dbReference type="PROSITE" id="PS50297">
    <property type="entry name" value="ANK_REP_REGION"/>
    <property type="match status" value="3"/>
</dbReference>
<feature type="repeat" description="ANK" evidence="3">
    <location>
        <begin position="135"/>
        <end position="167"/>
    </location>
</feature>
<feature type="repeat" description="ANK" evidence="3">
    <location>
        <begin position="102"/>
        <end position="134"/>
    </location>
</feature>
<dbReference type="OrthoDB" id="20872at2759"/>
<keyword evidence="1" id="KW-0677">Repeat</keyword>
<evidence type="ECO:0000256" key="2">
    <source>
        <dbReference type="ARBA" id="ARBA00023043"/>
    </source>
</evidence>
<accession>A0A088RP02</accession>
<dbReference type="SUPFAM" id="SSF48403">
    <property type="entry name" value="Ankyrin repeat"/>
    <property type="match status" value="1"/>
</dbReference>
<reference evidence="5 6" key="1">
    <citation type="journal article" date="2015" name="Sci. Rep.">
        <title>The genome of Leishmania panamensis: insights into genomics of the L. (Viannia) subgenus.</title>
        <authorList>
            <person name="Llanes A."/>
            <person name="Restrepo C.M."/>
            <person name="Vecchio G.D."/>
            <person name="Anguizola F.J."/>
            <person name="Lleonart R."/>
        </authorList>
    </citation>
    <scope>NUCLEOTIDE SEQUENCE [LARGE SCALE GENOMIC DNA]</scope>
    <source>
        <strain evidence="5 6">MHOM/PA/94/PSC-1</strain>
    </source>
</reference>
<dbReference type="RefSeq" id="XP_010698529.1">
    <property type="nucleotide sequence ID" value="XM_010700227.1"/>
</dbReference>